<evidence type="ECO:0000256" key="10">
    <source>
        <dbReference type="ARBA" id="ARBA00023098"/>
    </source>
</evidence>
<evidence type="ECO:0000256" key="14">
    <source>
        <dbReference type="ARBA" id="ARBA00048586"/>
    </source>
</evidence>
<feature type="transmembrane region" description="Helical" evidence="16">
    <location>
        <begin position="140"/>
        <end position="158"/>
    </location>
</feature>
<evidence type="ECO:0000256" key="4">
    <source>
        <dbReference type="ARBA" id="ARBA00013170"/>
    </source>
</evidence>
<dbReference type="PROSITE" id="PS00379">
    <property type="entry name" value="CDP_ALCOHOL_P_TRANSF"/>
    <property type="match status" value="1"/>
</dbReference>
<dbReference type="AlphaFoldDB" id="A0A399R0P5"/>
<dbReference type="PANTHER" id="PTHR14269">
    <property type="entry name" value="CDP-DIACYLGLYCEROL--GLYCEROL-3-PHOSPHATE 3-PHOSPHATIDYLTRANSFERASE-RELATED"/>
    <property type="match status" value="1"/>
</dbReference>
<comment type="subcellular location">
    <subcellularLocation>
        <location evidence="1">Membrane</location>
        <topology evidence="1">Multi-pass membrane protein</topology>
    </subcellularLocation>
</comment>
<comment type="pathway">
    <text evidence="2">Phospholipid metabolism; phosphatidylglycerol biosynthesis; phosphatidylglycerol from CDP-diacylglycerol: step 1/2.</text>
</comment>
<feature type="transmembrane region" description="Helical" evidence="16">
    <location>
        <begin position="178"/>
        <end position="198"/>
    </location>
</feature>
<dbReference type="InterPro" id="IPR000462">
    <property type="entry name" value="CDP-OH_P_trans"/>
</dbReference>
<keyword evidence="7 15" id="KW-0808">Transferase</keyword>
<comment type="caution">
    <text evidence="17">The sequence shown here is derived from an EMBL/GenBank/DDBJ whole genome shotgun (WGS) entry which is preliminary data.</text>
</comment>
<dbReference type="OrthoDB" id="9796672at2"/>
<dbReference type="InterPro" id="IPR043130">
    <property type="entry name" value="CDP-OH_PTrfase_TM_dom"/>
</dbReference>
<evidence type="ECO:0000256" key="15">
    <source>
        <dbReference type="RuleBase" id="RU003750"/>
    </source>
</evidence>
<keyword evidence="18" id="KW-1185">Reference proteome</keyword>
<evidence type="ECO:0000313" key="17">
    <source>
        <dbReference type="EMBL" id="RIJ24361.1"/>
    </source>
</evidence>
<dbReference type="Pfam" id="PF01066">
    <property type="entry name" value="CDP-OH_P_transf"/>
    <property type="match status" value="1"/>
</dbReference>
<reference evidence="17 18" key="1">
    <citation type="submission" date="2018-08" db="EMBL/GenBank/DDBJ databases">
        <title>Henriciella mobilis sp. nov., isolated from seawater.</title>
        <authorList>
            <person name="Cheng H."/>
            <person name="Wu Y.-H."/>
            <person name="Xu X.-W."/>
            <person name="Guo L.-L."/>
        </authorList>
    </citation>
    <scope>NUCLEOTIDE SEQUENCE [LARGE SCALE GENOMIC DNA]</scope>
    <source>
        <strain evidence="17 18">CCUG66934</strain>
    </source>
</reference>
<keyword evidence="10" id="KW-0443">Lipid metabolism</keyword>
<keyword evidence="6" id="KW-0444">Lipid biosynthesis</keyword>
<accession>A0A399R0P5</accession>
<evidence type="ECO:0000256" key="1">
    <source>
        <dbReference type="ARBA" id="ARBA00004141"/>
    </source>
</evidence>
<gene>
    <name evidence="17" type="ORF">D1224_09020</name>
</gene>
<evidence type="ECO:0000256" key="6">
    <source>
        <dbReference type="ARBA" id="ARBA00022516"/>
    </source>
</evidence>
<dbReference type="InterPro" id="IPR048254">
    <property type="entry name" value="CDP_ALCOHOL_P_TRANSF_CS"/>
</dbReference>
<evidence type="ECO:0000256" key="7">
    <source>
        <dbReference type="ARBA" id="ARBA00022679"/>
    </source>
</evidence>
<evidence type="ECO:0000256" key="2">
    <source>
        <dbReference type="ARBA" id="ARBA00005042"/>
    </source>
</evidence>
<dbReference type="InterPro" id="IPR050324">
    <property type="entry name" value="CDP-alcohol_PTase-I"/>
</dbReference>
<evidence type="ECO:0000313" key="18">
    <source>
        <dbReference type="Proteomes" id="UP000265431"/>
    </source>
</evidence>
<keyword evidence="13" id="KW-1208">Phospholipid metabolism</keyword>
<dbReference type="PIRSF" id="PIRSF000847">
    <property type="entry name" value="Phos_ph_gly_syn"/>
    <property type="match status" value="1"/>
</dbReference>
<dbReference type="RefSeq" id="WP_119379550.1">
    <property type="nucleotide sequence ID" value="NZ_QWGB01000005.1"/>
</dbReference>
<sequence length="210" mass="22538">MTLKWLPNALTIGRCILAIVVGYTILDFNRNVRGGDSAALMAFLPFALFSFVALTDWLDGWLARKLNAESAFGARLDPIGDKLLSASSLLALSFIENWAWYITVPTLAIVSRDVLITAMREAMGNPGTMKVSNSAKMKTALVLGGIALVLLGMAISAITSGADTYSPNWVLSRGTHLAGLIMVWVAAVLAVMTAFDYVKGLTASEEDLHQ</sequence>
<dbReference type="GO" id="GO:0008444">
    <property type="term" value="F:CDP-diacylglycerol-glycerol-3-phosphate 3-phosphatidyltransferase activity"/>
    <property type="evidence" value="ECO:0007669"/>
    <property type="project" value="UniProtKB-EC"/>
</dbReference>
<dbReference type="PANTHER" id="PTHR14269:SF11">
    <property type="entry name" value="CDP-DIACYLGLYCEROL--GLYCEROL-3-PHOSPHATE 3-PHOSPHATIDYLTRANSFERASE"/>
    <property type="match status" value="1"/>
</dbReference>
<dbReference type="InterPro" id="IPR004570">
    <property type="entry name" value="Phosphatidylglycerol_P_synth"/>
</dbReference>
<feature type="transmembrane region" description="Helical" evidence="16">
    <location>
        <begin position="6"/>
        <end position="26"/>
    </location>
</feature>
<feature type="transmembrane region" description="Helical" evidence="16">
    <location>
        <begin position="98"/>
        <end position="119"/>
    </location>
</feature>
<dbReference type="EMBL" id="QWGB01000005">
    <property type="protein sequence ID" value="RIJ24361.1"/>
    <property type="molecule type" value="Genomic_DNA"/>
</dbReference>
<comment type="similarity">
    <text evidence="3 15">Belongs to the CDP-alcohol phosphatidyltransferase class-I family.</text>
</comment>
<dbReference type="GO" id="GO:0046474">
    <property type="term" value="P:glycerophospholipid biosynthetic process"/>
    <property type="evidence" value="ECO:0007669"/>
    <property type="project" value="TreeGrafter"/>
</dbReference>
<evidence type="ECO:0000256" key="13">
    <source>
        <dbReference type="ARBA" id="ARBA00023264"/>
    </source>
</evidence>
<comment type="catalytic activity">
    <reaction evidence="14">
        <text>a CDP-1,2-diacyl-sn-glycerol + sn-glycerol 3-phosphate = a 1,2-diacyl-sn-glycero-3-phospho-(1'-sn-glycero-3'-phosphate) + CMP + H(+)</text>
        <dbReference type="Rhea" id="RHEA:12593"/>
        <dbReference type="ChEBI" id="CHEBI:15378"/>
        <dbReference type="ChEBI" id="CHEBI:57597"/>
        <dbReference type="ChEBI" id="CHEBI:58332"/>
        <dbReference type="ChEBI" id="CHEBI:60110"/>
        <dbReference type="ChEBI" id="CHEBI:60377"/>
        <dbReference type="EC" id="2.7.8.5"/>
    </reaction>
</comment>
<evidence type="ECO:0000256" key="9">
    <source>
        <dbReference type="ARBA" id="ARBA00022989"/>
    </source>
</evidence>
<name>A0A399R0P5_9PROT</name>
<keyword evidence="12" id="KW-0594">Phospholipid biosynthesis</keyword>
<organism evidence="17 18">
    <name type="scientific">Henriciella barbarensis</name>
    <dbReference type="NCBI Taxonomy" id="86342"/>
    <lineage>
        <taxon>Bacteria</taxon>
        <taxon>Pseudomonadati</taxon>
        <taxon>Pseudomonadota</taxon>
        <taxon>Alphaproteobacteria</taxon>
        <taxon>Hyphomonadales</taxon>
        <taxon>Hyphomonadaceae</taxon>
        <taxon>Henriciella</taxon>
    </lineage>
</organism>
<proteinExistence type="inferred from homology"/>
<evidence type="ECO:0000256" key="5">
    <source>
        <dbReference type="ARBA" id="ARBA00014944"/>
    </source>
</evidence>
<keyword evidence="11 16" id="KW-0472">Membrane</keyword>
<protein>
    <recommendedName>
        <fullName evidence="5">CDP-diacylglycerol--glycerol-3-phosphate 3-phosphatidyltransferase</fullName>
        <ecNumber evidence="4">2.7.8.5</ecNumber>
    </recommendedName>
</protein>
<dbReference type="Gene3D" id="1.20.120.1760">
    <property type="match status" value="1"/>
</dbReference>
<evidence type="ECO:0000256" key="11">
    <source>
        <dbReference type="ARBA" id="ARBA00023136"/>
    </source>
</evidence>
<keyword evidence="9 16" id="KW-1133">Transmembrane helix</keyword>
<evidence type="ECO:0000256" key="8">
    <source>
        <dbReference type="ARBA" id="ARBA00022692"/>
    </source>
</evidence>
<feature type="transmembrane region" description="Helical" evidence="16">
    <location>
        <begin position="38"/>
        <end position="58"/>
    </location>
</feature>
<evidence type="ECO:0000256" key="12">
    <source>
        <dbReference type="ARBA" id="ARBA00023209"/>
    </source>
</evidence>
<evidence type="ECO:0000256" key="3">
    <source>
        <dbReference type="ARBA" id="ARBA00010441"/>
    </source>
</evidence>
<keyword evidence="8 16" id="KW-0812">Transmembrane</keyword>
<evidence type="ECO:0000256" key="16">
    <source>
        <dbReference type="SAM" id="Phobius"/>
    </source>
</evidence>
<dbReference type="EC" id="2.7.8.5" evidence="4"/>
<dbReference type="GO" id="GO:0016020">
    <property type="term" value="C:membrane"/>
    <property type="evidence" value="ECO:0007669"/>
    <property type="project" value="UniProtKB-SubCell"/>
</dbReference>
<dbReference type="Proteomes" id="UP000265431">
    <property type="component" value="Unassembled WGS sequence"/>
</dbReference>